<name>A0A9Q0R388_9MAGN</name>
<accession>A0A9Q0R388</accession>
<evidence type="ECO:0000313" key="2">
    <source>
        <dbReference type="EMBL" id="KAJ4981285.1"/>
    </source>
</evidence>
<gene>
    <name evidence="2" type="ORF">NE237_032122</name>
</gene>
<dbReference type="Pfam" id="PF10539">
    <property type="entry name" value="Dev_Cell_Death"/>
    <property type="match status" value="1"/>
</dbReference>
<sequence>MMHFDCFEKIYTDSNHFEWVRSYLHHWCGSFSPTQPKYPITLLGRGCLTYTTLPRQRSPLNCFLNHRLISCRLSARRSMEFDAEGKSGSGRVPDFGAIFMSNCSTKKECLRKKVFGLPSNQASFVKNVSDGTFLFLFEYEKRELYGVFQASCDGAMNIVPDAFKSVGKHFPAQICFRTIWICDPLPEYDFRDAIKDNYYSKYKFNFGLSEDQVDRLLWLFKPRILKDLRTPILVTRTKISKHFKISNWDSRFLKTYREENNLNMDSGIEPYDVARKHGLPIPRDENDLKLDSSIEPFDVSGNHGFPRPNLDFSGYSNKFILDKNDSILRGYHRLSTGNHLEEPLVSIFFDSKSHGDAIIPSSQPLGTPGVDFCNRESPGVQYLQSLSFRQGSCSMGLADSIHPSEGQLVYSHAESCNEKLSQSRCHNLDGSTKLGDFIPLSLSPDHYEPSSSGIPFSGAEYLQNKTIGMTNFEYEGLSSPDNLVPFIRNGDLGRANTKSSCVAFIPDNSSPCVSDYGLSAASRPDYAYEVSRYQRYEASTASASFSSRLHLPKDGNHLESQNYGYYENVDPSYGNNDQISMGLYCDNQKKRRSVFSRLCEVPPGTGRLRDSYGYIADMMSEDLKVLHHDYNSPKETIWKPRPFVSRQDNDENFKNTAQNEMIVDVALPSEEDGWSSEEVVELTPLISFKRRSEVRKVPRETNANGYNEGGKCKKRKLVRPTFSPILQLSPQEICNSNENKGSESEDKLKSYGLSARGGGGEVNRKDASENDCIQNAGCPVSSKGNNGFEHCSGSEDSKVEKLCRELFGNSCSCPQCEGSSQEICEDNTNAGSGEPLIKSNGDKMIDKGLSLNCWNAKCHLSN</sequence>
<protein>
    <recommendedName>
        <fullName evidence="1">DCD domain-containing protein</fullName>
    </recommendedName>
</protein>
<dbReference type="SMART" id="SM00767">
    <property type="entry name" value="DCD"/>
    <property type="match status" value="1"/>
</dbReference>
<comment type="caution">
    <text evidence="2">The sequence shown here is derived from an EMBL/GenBank/DDBJ whole genome shotgun (WGS) entry which is preliminary data.</text>
</comment>
<evidence type="ECO:0000259" key="1">
    <source>
        <dbReference type="PROSITE" id="PS51222"/>
    </source>
</evidence>
<dbReference type="PROSITE" id="PS51222">
    <property type="entry name" value="DCD"/>
    <property type="match status" value="1"/>
</dbReference>
<dbReference type="PANTHER" id="PTHR46444:SF9">
    <property type="entry name" value="DCD (DEVELOPMENT AND CELL DEATH) DOMAIN PROTEIN"/>
    <property type="match status" value="1"/>
</dbReference>
<dbReference type="AlphaFoldDB" id="A0A9Q0R388"/>
<reference evidence="2" key="1">
    <citation type="journal article" date="2023" name="Plant J.">
        <title>The genome of the king protea, Protea cynaroides.</title>
        <authorList>
            <person name="Chang J."/>
            <person name="Duong T.A."/>
            <person name="Schoeman C."/>
            <person name="Ma X."/>
            <person name="Roodt D."/>
            <person name="Barker N."/>
            <person name="Li Z."/>
            <person name="Van de Peer Y."/>
            <person name="Mizrachi E."/>
        </authorList>
    </citation>
    <scope>NUCLEOTIDE SEQUENCE</scope>
    <source>
        <tissue evidence="2">Young leaves</tissue>
    </source>
</reference>
<dbReference type="OrthoDB" id="1928633at2759"/>
<dbReference type="InterPro" id="IPR013989">
    <property type="entry name" value="Dev_and_cell_death_domain"/>
</dbReference>
<dbReference type="EMBL" id="JAMYWD010000001">
    <property type="protein sequence ID" value="KAJ4981285.1"/>
    <property type="molecule type" value="Genomic_DNA"/>
</dbReference>
<keyword evidence="3" id="KW-1185">Reference proteome</keyword>
<dbReference type="Proteomes" id="UP001141806">
    <property type="component" value="Unassembled WGS sequence"/>
</dbReference>
<feature type="domain" description="DCD" evidence="1">
    <location>
        <begin position="92"/>
        <end position="222"/>
    </location>
</feature>
<dbReference type="PANTHER" id="PTHR46444">
    <property type="entry name" value="DCD (DEVELOPMENT AND CELL DEATH) DOMAIN PROTEIN-RELATED"/>
    <property type="match status" value="1"/>
</dbReference>
<proteinExistence type="predicted"/>
<evidence type="ECO:0000313" key="3">
    <source>
        <dbReference type="Proteomes" id="UP001141806"/>
    </source>
</evidence>
<organism evidence="2 3">
    <name type="scientific">Protea cynaroides</name>
    <dbReference type="NCBI Taxonomy" id="273540"/>
    <lineage>
        <taxon>Eukaryota</taxon>
        <taxon>Viridiplantae</taxon>
        <taxon>Streptophyta</taxon>
        <taxon>Embryophyta</taxon>
        <taxon>Tracheophyta</taxon>
        <taxon>Spermatophyta</taxon>
        <taxon>Magnoliopsida</taxon>
        <taxon>Proteales</taxon>
        <taxon>Proteaceae</taxon>
        <taxon>Protea</taxon>
    </lineage>
</organism>